<comment type="caution">
    <text evidence="2">The sequence shown here is derived from an EMBL/GenBank/DDBJ whole genome shotgun (WGS) entry which is preliminary data.</text>
</comment>
<evidence type="ECO:0008006" key="4">
    <source>
        <dbReference type="Google" id="ProtNLM"/>
    </source>
</evidence>
<gene>
    <name evidence="2" type="ORF">ACFYXQ_25800</name>
</gene>
<evidence type="ECO:0000256" key="1">
    <source>
        <dbReference type="SAM" id="MobiDB-lite"/>
    </source>
</evidence>
<dbReference type="Proteomes" id="UP001601992">
    <property type="component" value="Unassembled WGS sequence"/>
</dbReference>
<feature type="compositionally biased region" description="Low complexity" evidence="1">
    <location>
        <begin position="375"/>
        <end position="389"/>
    </location>
</feature>
<keyword evidence="3" id="KW-1185">Reference proteome</keyword>
<feature type="region of interest" description="Disordered" evidence="1">
    <location>
        <begin position="72"/>
        <end position="91"/>
    </location>
</feature>
<protein>
    <recommendedName>
        <fullName evidence="4">Excreted virulence factor EspC, type VII ESX diderm</fullName>
    </recommendedName>
</protein>
<organism evidence="2 3">
    <name type="scientific">Nocardia jiangxiensis</name>
    <dbReference type="NCBI Taxonomy" id="282685"/>
    <lineage>
        <taxon>Bacteria</taxon>
        <taxon>Bacillati</taxon>
        <taxon>Actinomycetota</taxon>
        <taxon>Actinomycetes</taxon>
        <taxon>Mycobacteriales</taxon>
        <taxon>Nocardiaceae</taxon>
        <taxon>Nocardia</taxon>
    </lineage>
</organism>
<evidence type="ECO:0000313" key="3">
    <source>
        <dbReference type="Proteomes" id="UP001601992"/>
    </source>
</evidence>
<name>A0ABW6S646_9NOCA</name>
<proteinExistence type="predicted"/>
<dbReference type="RefSeq" id="WP_387405259.1">
    <property type="nucleotide sequence ID" value="NZ_JBIAQY010000009.1"/>
</dbReference>
<feature type="region of interest" description="Disordered" evidence="1">
    <location>
        <begin position="462"/>
        <end position="491"/>
    </location>
</feature>
<accession>A0ABW6S646</accession>
<evidence type="ECO:0000313" key="2">
    <source>
        <dbReference type="EMBL" id="MFF3571199.1"/>
    </source>
</evidence>
<feature type="region of interest" description="Disordered" evidence="1">
    <location>
        <begin position="238"/>
        <end position="258"/>
    </location>
</feature>
<feature type="region of interest" description="Disordered" evidence="1">
    <location>
        <begin position="375"/>
        <end position="395"/>
    </location>
</feature>
<sequence>MQALDSGTGGVIGAQTADPLAAVSEAASQTAQNIASAVQNGPFVHVALPQLPTETTEAISPELHLAQKEFEDQHGSSLGGGHIPGLGDSSTHASALSDAASPLLGSANSALDQAQSTLGAIPGAQNVFANAHTALNSAPSALSSTASSIQQAAAPIAAADPTDTINTLLSKGITLPAIPGIEQLFQPFASLLQSFGTGVMGALNPSTLLSQSSQVIQAAMSVGESALKSVDQVWQGKSADSAQSAGQQTQSQGRDTSQRGFDISKLTDEAAAVVQKGNVQLTAVAQSFATQATALAPVIVTPPAQATLIATATEHLGTAVGIVNATRGELAGYTGQLSGVVNQLLGQSGAGQQAAQAAESVAQNIAQPVMEQAQSLLSNNSDSSTSTDDLTSKLGNTSTAGYNGLSSGGGGGSFSSGGGGLSTDGVGTNSGGGAGTSVPGAIANAQNAIAAEVSAASRAAGLTSPSSFMGGGGAANARNTEDEEHQSTVQPYQSITGDTELAGVLGEIAPDVIGQIHSDEEINGYSSDTSL</sequence>
<feature type="compositionally biased region" description="Low complexity" evidence="1">
    <location>
        <begin position="238"/>
        <end position="253"/>
    </location>
</feature>
<dbReference type="EMBL" id="JBIAQY010000009">
    <property type="protein sequence ID" value="MFF3571199.1"/>
    <property type="molecule type" value="Genomic_DNA"/>
</dbReference>
<reference evidence="2 3" key="1">
    <citation type="submission" date="2024-10" db="EMBL/GenBank/DDBJ databases">
        <title>The Natural Products Discovery Center: Release of the First 8490 Sequenced Strains for Exploring Actinobacteria Biosynthetic Diversity.</title>
        <authorList>
            <person name="Kalkreuter E."/>
            <person name="Kautsar S.A."/>
            <person name="Yang D."/>
            <person name="Bader C.D."/>
            <person name="Teijaro C.N."/>
            <person name="Fluegel L."/>
            <person name="Davis C.M."/>
            <person name="Simpson J.R."/>
            <person name="Lauterbach L."/>
            <person name="Steele A.D."/>
            <person name="Gui C."/>
            <person name="Meng S."/>
            <person name="Li G."/>
            <person name="Viehrig K."/>
            <person name="Ye F."/>
            <person name="Su P."/>
            <person name="Kiefer A.F."/>
            <person name="Nichols A."/>
            <person name="Cepeda A.J."/>
            <person name="Yan W."/>
            <person name="Fan B."/>
            <person name="Jiang Y."/>
            <person name="Adhikari A."/>
            <person name="Zheng C.-J."/>
            <person name="Schuster L."/>
            <person name="Cowan T.M."/>
            <person name="Smanski M.J."/>
            <person name="Chevrette M.G."/>
            <person name="De Carvalho L.P.S."/>
            <person name="Shen B."/>
        </authorList>
    </citation>
    <scope>NUCLEOTIDE SEQUENCE [LARGE SCALE GENOMIC DNA]</scope>
    <source>
        <strain evidence="2 3">NPDC002593</strain>
    </source>
</reference>